<dbReference type="Pfam" id="PF13508">
    <property type="entry name" value="Acetyltransf_7"/>
    <property type="match status" value="1"/>
</dbReference>
<dbReference type="PANTHER" id="PTHR47426:SF3">
    <property type="entry name" value="GCN5-RELATED N-ACETYLTRANSFERASE 6, CHLOROPLASTIC"/>
    <property type="match status" value="1"/>
</dbReference>
<evidence type="ECO:0000313" key="2">
    <source>
        <dbReference type="EMBL" id="KAK6941295.1"/>
    </source>
</evidence>
<dbReference type="EMBL" id="JBAMMX010000004">
    <property type="protein sequence ID" value="KAK6941295.1"/>
    <property type="molecule type" value="Genomic_DNA"/>
</dbReference>
<protein>
    <submittedName>
        <fullName evidence="2">FR47-like</fullName>
    </submittedName>
</protein>
<dbReference type="CDD" id="cd04301">
    <property type="entry name" value="NAT_SF"/>
    <property type="match status" value="1"/>
</dbReference>
<dbReference type="Proteomes" id="UP001370490">
    <property type="component" value="Unassembled WGS sequence"/>
</dbReference>
<feature type="non-terminal residue" evidence="2">
    <location>
        <position position="1"/>
    </location>
</feature>
<organism evidence="2 3">
    <name type="scientific">Dillenia turbinata</name>
    <dbReference type="NCBI Taxonomy" id="194707"/>
    <lineage>
        <taxon>Eukaryota</taxon>
        <taxon>Viridiplantae</taxon>
        <taxon>Streptophyta</taxon>
        <taxon>Embryophyta</taxon>
        <taxon>Tracheophyta</taxon>
        <taxon>Spermatophyta</taxon>
        <taxon>Magnoliopsida</taxon>
        <taxon>eudicotyledons</taxon>
        <taxon>Gunneridae</taxon>
        <taxon>Pentapetalae</taxon>
        <taxon>Dilleniales</taxon>
        <taxon>Dilleniaceae</taxon>
        <taxon>Dillenia</taxon>
    </lineage>
</organism>
<evidence type="ECO:0000259" key="1">
    <source>
        <dbReference type="PROSITE" id="PS51186"/>
    </source>
</evidence>
<name>A0AAN8ZPH6_9MAGN</name>
<dbReference type="InterPro" id="IPR000182">
    <property type="entry name" value="GNAT_dom"/>
</dbReference>
<keyword evidence="3" id="KW-1185">Reference proteome</keyword>
<dbReference type="PROSITE" id="PS51186">
    <property type="entry name" value="GNAT"/>
    <property type="match status" value="1"/>
</dbReference>
<gene>
    <name evidence="2" type="ORF">RJ641_026672</name>
</gene>
<dbReference type="PANTHER" id="PTHR47426">
    <property type="entry name" value="ACYL-COA N-ACYLTRANSFERASES (NAT) SUPERFAMILY PROTEIN"/>
    <property type="match status" value="1"/>
</dbReference>
<dbReference type="Gene3D" id="3.40.630.30">
    <property type="match status" value="1"/>
</dbReference>
<dbReference type="GO" id="GO:0016747">
    <property type="term" value="F:acyltransferase activity, transferring groups other than amino-acyl groups"/>
    <property type="evidence" value="ECO:0007669"/>
    <property type="project" value="InterPro"/>
</dbReference>
<dbReference type="AlphaFoldDB" id="A0AAN8ZPH6"/>
<reference evidence="2 3" key="1">
    <citation type="submission" date="2023-12" db="EMBL/GenBank/DDBJ databases">
        <title>A high-quality genome assembly for Dillenia turbinata (Dilleniales).</title>
        <authorList>
            <person name="Chanderbali A."/>
        </authorList>
    </citation>
    <scope>NUCLEOTIDE SEQUENCE [LARGE SCALE GENOMIC DNA]</scope>
    <source>
        <strain evidence="2">LSX21</strain>
        <tissue evidence="2">Leaf</tissue>
    </source>
</reference>
<sequence length="229" mass="26831">QELVTENRFEFGQFVAREALLDEEYWTAAWLRAESHWEDRKNERFVLNIQNNLYVENFKRMFADQVEKQEKNKKRTVLKSVVGTLDLIIRYPLHGETFPGERTKTPLFCSINGEEMNRYGYVSNLCVAKSARRRGIASDMPHFAVEMAKINVKSKMNCAPQVFVHVLRKNQPAQELYRKLGFEVKCQTHSVRGSLYRLTLNSTFLVYRMVKMASPQSEEDQTYLLCCKL</sequence>
<evidence type="ECO:0000313" key="3">
    <source>
        <dbReference type="Proteomes" id="UP001370490"/>
    </source>
</evidence>
<dbReference type="InterPro" id="IPR016181">
    <property type="entry name" value="Acyl_CoA_acyltransferase"/>
</dbReference>
<accession>A0AAN8ZPH6</accession>
<dbReference type="SUPFAM" id="SSF55729">
    <property type="entry name" value="Acyl-CoA N-acyltransferases (Nat)"/>
    <property type="match status" value="1"/>
</dbReference>
<feature type="domain" description="N-acetyltransferase" evidence="1">
    <location>
        <begin position="56"/>
        <end position="214"/>
    </location>
</feature>
<comment type="caution">
    <text evidence="2">The sequence shown here is derived from an EMBL/GenBank/DDBJ whole genome shotgun (WGS) entry which is preliminary data.</text>
</comment>
<proteinExistence type="predicted"/>